<sequence>MNEKEATISACWGPPFIDFAVFPDVPLQRVLNYLPGSEVEKCRLISVPLYSQIEKNRQMLNRVEVLSLEIEQYPNCEYIDDEGEQMSSTLDVTIQRKKYEDQEESDDRCLYPQKLTLEETLELFHHALPRMTIKNLHLRTLTSFVFRELLTAFVGANVKCENLFAVQSRGFDIEDLRPMLLQLKPINLSLKVNGNENRLTSDFLRDECIQKRQQLHIEGYPYSGFDDGVLESLSASTALIDGISNCTFEGIAAFLKDWKEGGRDIAVVKFRTLSTGLDVNRLIAMLPWNIPAIQPDPNGVFPIDFAIELQSLEGNSLNLSIQQNTLNDSFTFNLVDLARQNAHLDWLPDYERAREGRYTGEFSDAYSDQDDSVDYDAYDYDYDHDQEFESDFYDEDDLYPEYQHHDDSEPEIRVFEDQVEVGQLPSLQLPSIFQHADDAEPALRFFDNAFYQMPSDQLSMSLVLGALTEWERIRSEELNQQPQTAYFARRFNVPFAIRDQTDELFNDVGTLSLAEQEKRLTTAICMIMHGWSSSDILFHCAGETYRMEVNISFNQKLIAHFETCRKALFYLFAIYRNTCEVMAAADGPSFSKILAHEIHLFLRKNVKPLALSQRSLTDLIHDLVKLVEVLNVCQELSKLLKKDNVTAKTIMDAVGKELAKAVSREVIDLLEKILYKTRELWSMYALAWITHGDCLSDPHLEFMIWPFSKLRQSNVALIHNANAKGAESYSIIDGRFVGIMDLCPSDYEADFKLIISTGKYIRLITAAGLRKESTQCPMILDEKTLHSSTLTIRAIRKVCRDRSEQLLKYIHEKFNLVTAYDTINSLFLGTTFDLSSMLIKVCGDTLYCPTDEVSLRQLQNKMNRIFERNGGIRGEIKDMKLAFADISFFVLMGAQKSGKDIPLVVTSLQLTWQPSTLLREIWTPEVVHKLTLIQRYLFVLTAILQRVEDRILTVAHNARLASRLRNSGSVHQHNLTVMHQLLLTVISWTRGVITMEAAICEEQLAKASSVEDMCELLINQLIAPIFQQTHLCNTKSIVQIHQACLAIHNYLEEDQDLAILEQSFEAFMEVRIDLLNHIDTVKCERYAH</sequence>
<keyword evidence="1" id="KW-1185">Reference proteome</keyword>
<reference evidence="2" key="1">
    <citation type="submission" date="2024-02" db="UniProtKB">
        <authorList>
            <consortium name="WormBaseParasite"/>
        </authorList>
    </citation>
    <scope>IDENTIFICATION</scope>
</reference>
<dbReference type="Proteomes" id="UP000887575">
    <property type="component" value="Unassembled WGS sequence"/>
</dbReference>
<name>A0AAF3JA58_9BILA</name>
<protein>
    <submittedName>
        <fullName evidence="2">Uncharacterized protein</fullName>
    </submittedName>
</protein>
<organism evidence="1 2">
    <name type="scientific">Mesorhabditis belari</name>
    <dbReference type="NCBI Taxonomy" id="2138241"/>
    <lineage>
        <taxon>Eukaryota</taxon>
        <taxon>Metazoa</taxon>
        <taxon>Ecdysozoa</taxon>
        <taxon>Nematoda</taxon>
        <taxon>Chromadorea</taxon>
        <taxon>Rhabditida</taxon>
        <taxon>Rhabditina</taxon>
        <taxon>Rhabditomorpha</taxon>
        <taxon>Rhabditoidea</taxon>
        <taxon>Rhabditidae</taxon>
        <taxon>Mesorhabditinae</taxon>
        <taxon>Mesorhabditis</taxon>
    </lineage>
</organism>
<evidence type="ECO:0000313" key="1">
    <source>
        <dbReference type="Proteomes" id="UP000887575"/>
    </source>
</evidence>
<accession>A0AAF3JA58</accession>
<dbReference type="AlphaFoldDB" id="A0AAF3JA58"/>
<evidence type="ECO:0000313" key="2">
    <source>
        <dbReference type="WBParaSite" id="MBELARI_LOCUS6155"/>
    </source>
</evidence>
<dbReference type="WBParaSite" id="MBELARI_LOCUS6155">
    <property type="protein sequence ID" value="MBELARI_LOCUS6155"/>
    <property type="gene ID" value="MBELARI_LOCUS6155"/>
</dbReference>
<proteinExistence type="predicted"/>